<comment type="similarity">
    <text evidence="1">Belongs to the GCN1 family.</text>
</comment>
<dbReference type="SMART" id="SM01349">
    <property type="entry name" value="TOG"/>
    <property type="match status" value="2"/>
</dbReference>
<sequence>MASSVLTVTSLEKRVAQLKPTKENEKTEQSSNVNRGGEGHDAKHIDELKSIAADIITMFKTGKAATAEQKTSLYNMLGNAVPAHKDYSANIATTVCNRLSSETQEACVRSATLAIEKHLAFCLAEDDTTTAAAASKVFAKEMGSAKIPTRKAVCSAVGEVIWSQPIIEPSSASKSFIEALIPALEGNLKNASQKTLTSPSGPLEGYVAAAVLLGRAAKWEIAKVDAAIKKNEILQTIAATQPKPSFLLNDKVVRKVSVVEEEVWLLRALDGLLLSNAAAVLKDSSAIDVVALAIRQIAFSSKTVKARNESVLTIQSIAKRDVSMATLILKQGLTNWLMTLEIDQVHATEGNEPNSIEKQDAAAAAAAERPKEKDFSRAIKKLMASICSVSSSFDDRSKMNTLCEFFVLAHHPELGVGRRQTFIGLCQVAKMDTRLIVDLRLESLLASAKQSLNMPQLRQAALDALSTLVLIAPQDVSAVLMDDIRTGLGLKEVDALTPQDLGIWQTPPDSLFVDVLSQKDKSNVSASKGSAMDKWDAEMREAIAKKKGNAAASNKALTKEQQSAVNTQKQIEREVRQRVIETQTRLRNALAIVVSLVEARTHAIDDKMVELVSMLLAFFKSPPARQLALNEAHRAFDSLSTCCGERMDEYGGLIKFAILRTIDPSLVPAQHSEESMKDLALRILYRLRFLCEQAPLDLASISFVEPFISKVILSNGLDLAADDEDGTLEQVQLALDFITFHGEACRDSRFPRLAFIDDLAHIVANNTQLAKDAVSALRTLGDAIKINASPQEISRLLHHILAEEVYVRTGALQALQPLDLTDFEFCSELWLTCHDEDEENARLANKAWEENGLDIPMEYASSMLPMLQHSHNFVRSAAARSIATAAQIHPETTSPTTQALMALYEERNQILETEYDRFGMPIEETVNREDPWRIRDAIASSFLNLAPIFQDEDLVPFFNFLIGKEALGDRHERVRKTMLDAATAVTDQHGSARLSELIAMFENFLQHPQPNTNDDITEAVIILFGRLAKHLTVKDPRVSQVIERLVEALKTPSELVQVAVADCLVPLARTAEKDVPALMERLFDALLNAPKYGERRGAAYGIAGLVKGRGISSIAEFNIMTRLAEAVEDKKGTHARQGAMMVYETLMAMLQRLFEPYIPQILPQMLSCFGDGTTDVRDATQETARVMMQNISGYGVRLIMPSLLEGLEDKQWRTKKGAIELLGAMAYCAPKQLSHFLPTVIPNLNEPIKDSHKQVRLAAETALKGFGDVISNPEVKKLVPVIMKALVDPAKTPAAQRAMLTQKWIHVLDGPSLALLVPVIDRGLRERGAQIQKDAARIVGNLASLTDSKDFVPYLNTLVPLVRQVLVSPVPDARATAAKSLGTLVERLGEIHFVDLVPSLLQILKSDLSSVDRQGSAQGLAEVLAGLGVERMEALLPDVINNAQSSSRSSVRESHILLLIFLPATFGLRFTPYLGRIIPPILGGIADEADSVREASMRAGRMIIANYSSRAVDLLLPELEQGLFDESWRIRLSSVQLIADLLFRLAGITGNNEVENDDEAGEDGAEQNVVAANSIQKTLADTLGTQRRDQLIAKMYVLRQDVVVNVRQAAIQLWKTIISNTPKVVREILPLLIDLMVDLLAREDESKEMSGRALGELVSKLGERILAECIPMLRMRGVSEDVQSRIGVCYAVTEVLNNASEDQAQDHQDSLIAIVRQALSDPSSSVREAAAEAFDSLHEQLGDYATEEIVPGLIETLLNGDDDEDDDDDEEEEDDDEEGEEEKKEDVEAKQAEEDVEKDDDEEEEEGDDDDDDDDDDESEEDDSSQGRALSALQEIMRSNAESVFPVVVPELIEQPITAFKASALATLAAQAGNALNSELETILSALLTAIEGCQGDDEEEETKLSLEESFSTLLSNIYDSDAVYEFMDVLLGWAADKSSAEQRLRGTRTFSTFCRVKDEDADMGIYGIYWVQRLVALFNDTNEEVVDLAVNGLEALIKIVPKEDLDNIVVPLYETLIATGQHGDQLPGFMRPKGAAPLSAVFLAGLMNGTAEQRELGALGLAEIILRSSAESIKPLIISIIGPLIRSCGDRHLPAVKKAILYALTTALQFPQHCKPFFPQLQRSFQKAIQDAPSTAEEAIRKQAEAGLELLMSHQARGFKPA</sequence>
<dbReference type="InterPro" id="IPR034085">
    <property type="entry name" value="TOG"/>
</dbReference>
<dbReference type="InterPro" id="IPR022716">
    <property type="entry name" value="Gcn1_N"/>
</dbReference>
<dbReference type="GO" id="GO:0030295">
    <property type="term" value="F:protein kinase activator activity"/>
    <property type="evidence" value="ECO:0007669"/>
    <property type="project" value="UniProtKB-ARBA"/>
</dbReference>
<dbReference type="GO" id="GO:0005829">
    <property type="term" value="C:cytosol"/>
    <property type="evidence" value="ECO:0007669"/>
    <property type="project" value="TreeGrafter"/>
</dbReference>
<evidence type="ECO:0000256" key="2">
    <source>
        <dbReference type="ARBA" id="ARBA00022737"/>
    </source>
</evidence>
<dbReference type="Proteomes" id="UP000245771">
    <property type="component" value="Unassembled WGS sequence"/>
</dbReference>
<evidence type="ECO:0000256" key="3">
    <source>
        <dbReference type="ARBA" id="ARBA00072275"/>
    </source>
</evidence>
<evidence type="ECO:0000259" key="6">
    <source>
        <dbReference type="SMART" id="SM01349"/>
    </source>
</evidence>
<feature type="domain" description="TOG" evidence="6">
    <location>
        <begin position="1380"/>
        <end position="1649"/>
    </location>
</feature>
<evidence type="ECO:0000256" key="1">
    <source>
        <dbReference type="ARBA" id="ARBA00007366"/>
    </source>
</evidence>
<accession>A0A316VE16</accession>
<feature type="compositionally biased region" description="Polar residues" evidence="5">
    <location>
        <begin position="559"/>
        <end position="569"/>
    </location>
</feature>
<dbReference type="InterPro" id="IPR016024">
    <property type="entry name" value="ARM-type_fold"/>
</dbReference>
<dbReference type="STRING" id="1280837.A0A316VE16"/>
<keyword evidence="2" id="KW-0677">Repeat</keyword>
<dbReference type="GO" id="GO:0034198">
    <property type="term" value="P:cellular response to amino acid starvation"/>
    <property type="evidence" value="ECO:0007669"/>
    <property type="project" value="TreeGrafter"/>
</dbReference>
<dbReference type="Gene3D" id="1.25.10.10">
    <property type="entry name" value="Leucine-rich Repeat Variant"/>
    <property type="match status" value="5"/>
</dbReference>
<dbReference type="Pfam" id="PF12074">
    <property type="entry name" value="Gcn1_N"/>
    <property type="match status" value="1"/>
</dbReference>
<dbReference type="Pfam" id="PF02985">
    <property type="entry name" value="HEAT"/>
    <property type="match status" value="1"/>
</dbReference>
<evidence type="ECO:0000313" key="7">
    <source>
        <dbReference type="EMBL" id="PWN35796.1"/>
    </source>
</evidence>
<feature type="compositionally biased region" description="Acidic residues" evidence="5">
    <location>
        <begin position="1794"/>
        <end position="1824"/>
    </location>
</feature>
<feature type="region of interest" description="Disordered" evidence="5">
    <location>
        <begin position="1757"/>
        <end position="1827"/>
    </location>
</feature>
<feature type="repeat" description="HEAT" evidence="4">
    <location>
        <begin position="1711"/>
        <end position="1748"/>
    </location>
</feature>
<feature type="repeat" description="HEAT" evidence="4">
    <location>
        <begin position="1358"/>
        <end position="1396"/>
    </location>
</feature>
<dbReference type="FunCoup" id="A0A316VE16">
    <property type="interactions" value="764"/>
</dbReference>
<name>A0A316VE16_9BASI</name>
<dbReference type="Pfam" id="PF24987">
    <property type="entry name" value="HEAT_EF3_N"/>
    <property type="match status" value="2"/>
</dbReference>
<protein>
    <recommendedName>
        <fullName evidence="3">eIF-2-alpha kinase activator GCN1</fullName>
    </recommendedName>
</protein>
<feature type="compositionally biased region" description="Basic and acidic residues" evidence="5">
    <location>
        <begin position="1781"/>
        <end position="1793"/>
    </location>
</feature>
<dbReference type="PANTHER" id="PTHR23346">
    <property type="entry name" value="TRANSLATIONAL ACTIVATOR GCN1-RELATED"/>
    <property type="match status" value="1"/>
</dbReference>
<gene>
    <name evidence="7" type="ORF">FA14DRAFT_160799</name>
</gene>
<evidence type="ECO:0000256" key="5">
    <source>
        <dbReference type="SAM" id="MobiDB-lite"/>
    </source>
</evidence>
<feature type="region of interest" description="Disordered" evidence="5">
    <location>
        <begin position="16"/>
        <end position="42"/>
    </location>
</feature>
<dbReference type="PROSITE" id="PS50077">
    <property type="entry name" value="HEAT_REPEAT"/>
    <property type="match status" value="3"/>
</dbReference>
<dbReference type="PANTHER" id="PTHR23346:SF7">
    <property type="entry name" value="STALLED RIBOSOME SENSOR GCN1"/>
    <property type="match status" value="1"/>
</dbReference>
<feature type="region of interest" description="Disordered" evidence="5">
    <location>
        <begin position="549"/>
        <end position="569"/>
    </location>
</feature>
<evidence type="ECO:0000256" key="4">
    <source>
        <dbReference type="PROSITE-ProRule" id="PRU00103"/>
    </source>
</evidence>
<dbReference type="InterPro" id="IPR056809">
    <property type="entry name" value="HEAT_GCN1_fung"/>
</dbReference>
<dbReference type="Pfam" id="PF24916">
    <property type="entry name" value="HEAT_GCN1_fung"/>
    <property type="match status" value="1"/>
</dbReference>
<dbReference type="Pfam" id="PF23271">
    <property type="entry name" value="HEAT_GCN1"/>
    <property type="match status" value="1"/>
</dbReference>
<dbReference type="InterPro" id="IPR011989">
    <property type="entry name" value="ARM-like"/>
</dbReference>
<feature type="repeat" description="HEAT" evidence="4">
    <location>
        <begin position="1240"/>
        <end position="1278"/>
    </location>
</feature>
<proteinExistence type="inferred from homology"/>
<reference evidence="7 8" key="1">
    <citation type="journal article" date="2018" name="Mol. Biol. Evol.">
        <title>Broad Genomic Sampling Reveals a Smut Pathogenic Ancestry of the Fungal Clade Ustilaginomycotina.</title>
        <authorList>
            <person name="Kijpornyongpan T."/>
            <person name="Mondo S.J."/>
            <person name="Barry K."/>
            <person name="Sandor L."/>
            <person name="Lee J."/>
            <person name="Lipzen A."/>
            <person name="Pangilinan J."/>
            <person name="LaButti K."/>
            <person name="Hainaut M."/>
            <person name="Henrissat B."/>
            <person name="Grigoriev I.V."/>
            <person name="Spatafora J.W."/>
            <person name="Aime M.C."/>
        </authorList>
    </citation>
    <scope>NUCLEOTIDE SEQUENCE [LARGE SCALE GENOMIC DNA]</scope>
    <source>
        <strain evidence="7 8">MCA 3882</strain>
    </source>
</reference>
<dbReference type="RefSeq" id="XP_025356098.1">
    <property type="nucleotide sequence ID" value="XM_025498833.1"/>
</dbReference>
<feature type="compositionally biased region" description="Basic and acidic residues" evidence="5">
    <location>
        <begin position="16"/>
        <end position="28"/>
    </location>
</feature>
<feature type="compositionally biased region" description="Acidic residues" evidence="5">
    <location>
        <begin position="1760"/>
        <end position="1780"/>
    </location>
</feature>
<feature type="region of interest" description="Disordered" evidence="5">
    <location>
        <begin position="349"/>
        <end position="369"/>
    </location>
</feature>
<dbReference type="OrthoDB" id="5148094at2759"/>
<dbReference type="SUPFAM" id="SSF48371">
    <property type="entry name" value="ARM repeat"/>
    <property type="match status" value="2"/>
</dbReference>
<keyword evidence="8" id="KW-1185">Reference proteome</keyword>
<organism evidence="7 8">
    <name type="scientific">Meira miltonrushii</name>
    <dbReference type="NCBI Taxonomy" id="1280837"/>
    <lineage>
        <taxon>Eukaryota</taxon>
        <taxon>Fungi</taxon>
        <taxon>Dikarya</taxon>
        <taxon>Basidiomycota</taxon>
        <taxon>Ustilaginomycotina</taxon>
        <taxon>Exobasidiomycetes</taxon>
        <taxon>Exobasidiales</taxon>
        <taxon>Brachybasidiaceae</taxon>
        <taxon>Meira</taxon>
    </lineage>
</organism>
<dbReference type="GeneID" id="37020614"/>
<dbReference type="GO" id="GO:1904688">
    <property type="term" value="P:regulation of cytoplasmic translational initiation"/>
    <property type="evidence" value="ECO:0007669"/>
    <property type="project" value="UniProtKB-ARBA"/>
</dbReference>
<dbReference type="InterPro" id="IPR021133">
    <property type="entry name" value="HEAT_type_2"/>
</dbReference>
<dbReference type="InParanoid" id="A0A316VE16"/>
<evidence type="ECO:0000313" key="8">
    <source>
        <dbReference type="Proteomes" id="UP000245771"/>
    </source>
</evidence>
<feature type="domain" description="TOG" evidence="6">
    <location>
        <begin position="1067"/>
        <end position="1299"/>
    </location>
</feature>
<dbReference type="EMBL" id="KZ819603">
    <property type="protein sequence ID" value="PWN35796.1"/>
    <property type="molecule type" value="Genomic_DNA"/>
</dbReference>
<dbReference type="FunFam" id="1.25.10.10:FF:000090">
    <property type="entry name" value="eIF-2-alpha kinase activator GCN1"/>
    <property type="match status" value="1"/>
</dbReference>
<dbReference type="Pfam" id="PF24984">
    <property type="entry name" value="HEAT_EF3_GNC1"/>
    <property type="match status" value="1"/>
</dbReference>
<dbReference type="InterPro" id="IPR000357">
    <property type="entry name" value="HEAT"/>
</dbReference>
<dbReference type="InterPro" id="IPR057546">
    <property type="entry name" value="HEAT_GCN1"/>
</dbReference>